<comment type="caution">
    <text evidence="4">The sequence shown here is derived from an EMBL/GenBank/DDBJ whole genome shotgun (WGS) entry which is preliminary data.</text>
</comment>
<dbReference type="GO" id="GO:0072330">
    <property type="term" value="P:monocarboxylic acid biosynthetic process"/>
    <property type="evidence" value="ECO:0007669"/>
    <property type="project" value="UniProtKB-ARBA"/>
</dbReference>
<dbReference type="Gene3D" id="3.40.50.300">
    <property type="entry name" value="P-loop containing nucleotide triphosphate hydrolases"/>
    <property type="match status" value="1"/>
</dbReference>
<dbReference type="SUPFAM" id="SSF53474">
    <property type="entry name" value="alpha/beta-Hydrolases"/>
    <property type="match status" value="1"/>
</dbReference>
<dbReference type="EMBL" id="JAPZBQ010000001">
    <property type="protein sequence ID" value="KAJ5353059.1"/>
    <property type="molecule type" value="Genomic_DNA"/>
</dbReference>
<dbReference type="Proteomes" id="UP001147695">
    <property type="component" value="Unassembled WGS sequence"/>
</dbReference>
<gene>
    <name evidence="4" type="ORF">N7452_002033</name>
</gene>
<reference evidence="4" key="1">
    <citation type="submission" date="2022-12" db="EMBL/GenBank/DDBJ databases">
        <authorList>
            <person name="Petersen C."/>
        </authorList>
    </citation>
    <scope>NUCLEOTIDE SEQUENCE</scope>
    <source>
        <strain evidence="4">IBT 35673</strain>
    </source>
</reference>
<dbReference type="InterPro" id="IPR027417">
    <property type="entry name" value="P-loop_NTPase"/>
</dbReference>
<evidence type="ECO:0000256" key="2">
    <source>
        <dbReference type="PROSITE-ProRule" id="PRU00023"/>
    </source>
</evidence>
<dbReference type="Gene3D" id="1.25.40.20">
    <property type="entry name" value="Ankyrin repeat-containing domain"/>
    <property type="match status" value="3"/>
</dbReference>
<dbReference type="GO" id="GO:0017000">
    <property type="term" value="P:antibiotic biosynthetic process"/>
    <property type="evidence" value="ECO:0007669"/>
    <property type="project" value="UniProtKB-ARBA"/>
</dbReference>
<dbReference type="Pfam" id="PF23239">
    <property type="entry name" value="DUF7069"/>
    <property type="match status" value="1"/>
</dbReference>
<evidence type="ECO:0000256" key="1">
    <source>
        <dbReference type="ARBA" id="ARBA00022737"/>
    </source>
</evidence>
<dbReference type="Pfam" id="PF12796">
    <property type="entry name" value="Ank_2"/>
    <property type="match status" value="3"/>
</dbReference>
<dbReference type="InterPro" id="IPR036770">
    <property type="entry name" value="Ankyrin_rpt-contain_sf"/>
</dbReference>
<dbReference type="PROSITE" id="PS50297">
    <property type="entry name" value="ANK_REP_REGION"/>
    <property type="match status" value="2"/>
</dbReference>
<dbReference type="Pfam" id="PF22939">
    <property type="entry name" value="WHD_GPIID"/>
    <property type="match status" value="1"/>
</dbReference>
<dbReference type="SMART" id="SM00248">
    <property type="entry name" value="ANK"/>
    <property type="match status" value="11"/>
</dbReference>
<dbReference type="SUPFAM" id="SSF48403">
    <property type="entry name" value="Ankyrin repeat"/>
    <property type="match status" value="1"/>
</dbReference>
<keyword evidence="1" id="KW-0677">Repeat</keyword>
<dbReference type="Pfam" id="PF24883">
    <property type="entry name" value="NPHP3_N"/>
    <property type="match status" value="1"/>
</dbReference>
<dbReference type="PROSITE" id="PS50088">
    <property type="entry name" value="ANK_REPEAT"/>
    <property type="match status" value="2"/>
</dbReference>
<protein>
    <recommendedName>
        <fullName evidence="3">NACHT domain-containing protein</fullName>
    </recommendedName>
</protein>
<dbReference type="SUPFAM" id="SSF52540">
    <property type="entry name" value="P-loop containing nucleoside triphosphate hydrolases"/>
    <property type="match status" value="1"/>
</dbReference>
<feature type="repeat" description="ANK" evidence="2">
    <location>
        <begin position="1280"/>
        <end position="1312"/>
    </location>
</feature>
<feature type="domain" description="NACHT" evidence="3">
    <location>
        <begin position="368"/>
        <end position="520"/>
    </location>
</feature>
<keyword evidence="2" id="KW-0040">ANK repeat</keyword>
<proteinExistence type="predicted"/>
<dbReference type="InterPro" id="IPR054471">
    <property type="entry name" value="GPIID_WHD"/>
</dbReference>
<dbReference type="InterPro" id="IPR055497">
    <property type="entry name" value="DUF7069"/>
</dbReference>
<accession>A0A9W9R6C0</accession>
<reference evidence="4" key="2">
    <citation type="journal article" date="2023" name="IMA Fungus">
        <title>Comparative genomic study of the Penicillium genus elucidates a diverse pangenome and 15 lateral gene transfer events.</title>
        <authorList>
            <person name="Petersen C."/>
            <person name="Sorensen T."/>
            <person name="Nielsen M.R."/>
            <person name="Sondergaard T.E."/>
            <person name="Sorensen J.L."/>
            <person name="Fitzpatrick D.A."/>
            <person name="Frisvad J.C."/>
            <person name="Nielsen K.L."/>
        </authorList>
    </citation>
    <scope>NUCLEOTIDE SEQUENCE</scope>
    <source>
        <strain evidence="4">IBT 35673</strain>
    </source>
</reference>
<dbReference type="PROSITE" id="PS50837">
    <property type="entry name" value="NACHT"/>
    <property type="match status" value="1"/>
</dbReference>
<dbReference type="InterPro" id="IPR002110">
    <property type="entry name" value="Ankyrin_rpt"/>
</dbReference>
<name>A0A9W9R6C0_PENBR</name>
<evidence type="ECO:0000313" key="5">
    <source>
        <dbReference type="Proteomes" id="UP001147695"/>
    </source>
</evidence>
<feature type="repeat" description="ANK" evidence="2">
    <location>
        <begin position="1048"/>
        <end position="1080"/>
    </location>
</feature>
<dbReference type="InterPro" id="IPR029058">
    <property type="entry name" value="AB_hydrolase_fold"/>
</dbReference>
<dbReference type="PANTHER" id="PTHR10039">
    <property type="entry name" value="AMELOGENIN"/>
    <property type="match status" value="1"/>
</dbReference>
<evidence type="ECO:0000313" key="4">
    <source>
        <dbReference type="EMBL" id="KAJ5353059.1"/>
    </source>
</evidence>
<dbReference type="InterPro" id="IPR056884">
    <property type="entry name" value="NPHP3-like_N"/>
</dbReference>
<dbReference type="InterPro" id="IPR007111">
    <property type="entry name" value="NACHT_NTPase"/>
</dbReference>
<organism evidence="4 5">
    <name type="scientific">Penicillium brevicompactum</name>
    <dbReference type="NCBI Taxonomy" id="5074"/>
    <lineage>
        <taxon>Eukaryota</taxon>
        <taxon>Fungi</taxon>
        <taxon>Dikarya</taxon>
        <taxon>Ascomycota</taxon>
        <taxon>Pezizomycotina</taxon>
        <taxon>Eurotiomycetes</taxon>
        <taxon>Eurotiomycetidae</taxon>
        <taxon>Eurotiales</taxon>
        <taxon>Aspergillaceae</taxon>
        <taxon>Penicillium</taxon>
    </lineage>
</organism>
<dbReference type="Gene3D" id="3.40.50.1820">
    <property type="entry name" value="alpha/beta hydrolase"/>
    <property type="match status" value="1"/>
</dbReference>
<evidence type="ECO:0000259" key="3">
    <source>
        <dbReference type="PROSITE" id="PS50837"/>
    </source>
</evidence>
<sequence length="1531" mass="173388">MGPVVRDVGWTVLSDPEDAIADIVFVHGLQGHPRNTWTYHHSTSKKGLGRIMSHRHAKQKEEDNETPGDVFWPQDLLKEDIPNARIMTFGYNTMVQRGTHAVNQGNLFSHAKNLLYDLESTRRKTPTRPLVFVAHSLGGILVKEVLRRAESDPDDKIKRVYFSTIGVFFFGTPHRGSKEWVNTAQIATRIVNNIGLTANTKILQALLPDSESLELCRETFASQWSNRKDTITVRSFQESKGITGFAFGGMNKLIVPSESSSLDDTAQRARSLDKSHIDMVKFSGKDDQGYEWVKQDIEELMEKAVDFEKRQILEDETPNEARGKCLQVFRTSNYEQFKDRNAERLDNTCEWFLRHPNFQKWKESETSNILWVSADPGCGKSVLAKYLVDKEKCLEPSKTRAVCYFFFKDDDESQMSSATALSAILHQLFSQRVDLINPYAMKDYKVEGQKLPGLFEKLWNILLKAAQDSKAGEIICILDGLDECPKNERSQILKALITFYKDLCFQDRKARLKFLITSRPYLDIERQFTELDQDFPEIRLSGENESESISREIDMVIKSKLQKLSKALSLSPKERLTLEEELLAVPQRTYLWATLVFDILNAEVQPTRKKLREIVASIPPTVDDAYEKILSRIEDKGQARKLFSIIVAASRPLTLSEMNVALTIDDSHKSYDDLKEDLDNEQRFKSTVRLIGGLFISIKDQRVLLIHQTARQFLLGQSNVLNNWKHSLNPVEVDLIVAKGCMTLLMFKEFDDGFDWDPADPVPLDELFDFEYLEYASNFWMSHFRKAQAQADESLLDSVLTACDNRSRRFNVWSRLFGLFRPSSPIGSLMNIMMIASYFGHETVVRQLLVNGDESINLKDDDFGRSPLFWAVEQGHRQVTELLVTTGKADVNSQDKADHTPLWLACNMHQEEIALFLLENSADPMYRTDRTQSALFESTAQGLPSVVSCILQSLSEKQVRELANQQDSHGNSILNLAVSDQGSQLKIVKMILQALAPFPDEKRKLLYHQGHDSCSPLFNAAVKNQPEVIQILAKIDKELLNQTGWLDWKDTPLHVATHWQSLEAVQALLHAGANPNIQQRTGRTPLLIASERTDSPRGVQILKILLKRADPLICENDGRNIVHLALEFNRATYFKMMQQAIPHASFRQLLTSKNKQGNIPILHAINRHRTTGQGHPLLSDAFKAVFDAMMQIFSEEDGEFIVNLVGESHRPMALHRFVETDSDELVSKIIPKVATFDRSHLESKDSSGITLLMKATNRKLRGTMQILLQSCVDINAQDDDGKTALHHAVASDIPDVAEILVQAGASLHIKDSHGRIPVDWCSSANTCFPVVNPQDRPITPKSAAVISATRSSRSEGHMVLGAPKGSCYWPLLGDQTWYPTSLKQERYLTSEAIPDNIKLPVSRFHVIVEGRDQGWSHPQYFGHLPDGSFTSNSTFALGILRNDQIVLQREWARNKQRTTTLHIFDCTWYSNSSLNSQYVEFGGRRPVGLDDQGDFVRALTVGDRVVILALTDGEGWMNIVKSASIEIFFED</sequence>